<dbReference type="Proteomes" id="UP000406256">
    <property type="component" value="Unassembled WGS sequence"/>
</dbReference>
<dbReference type="AlphaFoldDB" id="A0A5E4VD60"/>
<dbReference type="InterPro" id="IPR039422">
    <property type="entry name" value="MarR/SlyA-like"/>
</dbReference>
<dbReference type="GO" id="GO:0003700">
    <property type="term" value="F:DNA-binding transcription factor activity"/>
    <property type="evidence" value="ECO:0007669"/>
    <property type="project" value="InterPro"/>
</dbReference>
<dbReference type="PROSITE" id="PS50995">
    <property type="entry name" value="HTH_MARR_2"/>
    <property type="match status" value="1"/>
</dbReference>
<dbReference type="SUPFAM" id="SSF46785">
    <property type="entry name" value="Winged helix' DNA-binding domain"/>
    <property type="match status" value="1"/>
</dbReference>
<dbReference type="InterPro" id="IPR036390">
    <property type="entry name" value="WH_DNA-bd_sf"/>
</dbReference>
<protein>
    <submittedName>
        <fullName evidence="3">MarR family transcriptional regulator</fullName>
    </submittedName>
</protein>
<evidence type="ECO:0000313" key="4">
    <source>
        <dbReference type="Proteomes" id="UP000406256"/>
    </source>
</evidence>
<dbReference type="PANTHER" id="PTHR33164">
    <property type="entry name" value="TRANSCRIPTIONAL REGULATOR, MARR FAMILY"/>
    <property type="match status" value="1"/>
</dbReference>
<dbReference type="InterPro" id="IPR036388">
    <property type="entry name" value="WH-like_DNA-bd_sf"/>
</dbReference>
<keyword evidence="4" id="KW-1185">Reference proteome</keyword>
<feature type="region of interest" description="Disordered" evidence="1">
    <location>
        <begin position="1"/>
        <end position="40"/>
    </location>
</feature>
<dbReference type="Pfam" id="PF12802">
    <property type="entry name" value="MarR_2"/>
    <property type="match status" value="1"/>
</dbReference>
<feature type="compositionally biased region" description="Low complexity" evidence="1">
    <location>
        <begin position="12"/>
        <end position="40"/>
    </location>
</feature>
<feature type="domain" description="HTH marR-type" evidence="2">
    <location>
        <begin position="47"/>
        <end position="175"/>
    </location>
</feature>
<evidence type="ECO:0000313" key="3">
    <source>
        <dbReference type="EMBL" id="VVE08840.1"/>
    </source>
</evidence>
<accession>A0A5E4VD60</accession>
<dbReference type="InterPro" id="IPR000835">
    <property type="entry name" value="HTH_MarR-typ"/>
</dbReference>
<organism evidence="3 4">
    <name type="scientific">Pandoraea anhela</name>
    <dbReference type="NCBI Taxonomy" id="2508295"/>
    <lineage>
        <taxon>Bacteria</taxon>
        <taxon>Pseudomonadati</taxon>
        <taxon>Pseudomonadota</taxon>
        <taxon>Betaproteobacteria</taxon>
        <taxon>Burkholderiales</taxon>
        <taxon>Burkholderiaceae</taxon>
        <taxon>Pandoraea</taxon>
    </lineage>
</organism>
<gene>
    <name evidence="3" type="ORF">PAN31108_02518</name>
</gene>
<sequence>MTASTPPDRPDPLTTATAPDTPNVTNVTKAPTTSATSTTPVTADALTKQDFEALSAFRYRLRRFLNFSETAAREGGITPQQYLLLLHVKGIPGRDWASISELAERLQAVHHSVVALVARCEKAGLVTRRQNESDRRVVEVHLSPAGEACLANLAAQHRNELSTFADIFHIRGVHL</sequence>
<dbReference type="Gene3D" id="1.10.10.10">
    <property type="entry name" value="Winged helix-like DNA-binding domain superfamily/Winged helix DNA-binding domain"/>
    <property type="match status" value="1"/>
</dbReference>
<reference evidence="3 4" key="1">
    <citation type="submission" date="2019-08" db="EMBL/GenBank/DDBJ databases">
        <authorList>
            <person name="Peeters C."/>
        </authorList>
    </citation>
    <scope>NUCLEOTIDE SEQUENCE [LARGE SCALE GENOMIC DNA]</scope>
    <source>
        <strain evidence="3 4">LMG 31108</strain>
    </source>
</reference>
<dbReference type="PANTHER" id="PTHR33164:SF99">
    <property type="entry name" value="MARR FAMILY REGULATORY PROTEIN"/>
    <property type="match status" value="1"/>
</dbReference>
<evidence type="ECO:0000256" key="1">
    <source>
        <dbReference type="SAM" id="MobiDB-lite"/>
    </source>
</evidence>
<dbReference type="SMART" id="SM00347">
    <property type="entry name" value="HTH_MARR"/>
    <property type="match status" value="1"/>
</dbReference>
<dbReference type="GO" id="GO:0006950">
    <property type="term" value="P:response to stress"/>
    <property type="evidence" value="ECO:0007669"/>
    <property type="project" value="TreeGrafter"/>
</dbReference>
<proteinExistence type="predicted"/>
<dbReference type="EMBL" id="CABPSB010000007">
    <property type="protein sequence ID" value="VVE08840.1"/>
    <property type="molecule type" value="Genomic_DNA"/>
</dbReference>
<evidence type="ECO:0000259" key="2">
    <source>
        <dbReference type="PROSITE" id="PS50995"/>
    </source>
</evidence>
<name>A0A5E4VD60_9BURK</name>